<dbReference type="GeneID" id="76630008"/>
<gene>
    <name evidence="7" type="ORF">ACFQQG_07545</name>
</gene>
<organism evidence="7 8">
    <name type="scientific">Halovenus salina</name>
    <dbReference type="NCBI Taxonomy" id="1510225"/>
    <lineage>
        <taxon>Archaea</taxon>
        <taxon>Methanobacteriati</taxon>
        <taxon>Methanobacteriota</taxon>
        <taxon>Stenosarchaea group</taxon>
        <taxon>Halobacteria</taxon>
        <taxon>Halobacteriales</taxon>
        <taxon>Haloarculaceae</taxon>
        <taxon>Halovenus</taxon>
    </lineage>
</organism>
<evidence type="ECO:0000256" key="4">
    <source>
        <dbReference type="ARBA" id="ARBA00022989"/>
    </source>
</evidence>
<dbReference type="AlphaFoldDB" id="A0ABD5VZX9"/>
<keyword evidence="2" id="KW-1003">Cell membrane</keyword>
<evidence type="ECO:0000313" key="7">
    <source>
        <dbReference type="EMBL" id="MFC7058049.1"/>
    </source>
</evidence>
<feature type="transmembrane region" description="Helical" evidence="6">
    <location>
        <begin position="219"/>
        <end position="239"/>
    </location>
</feature>
<accession>A0ABD5VZX9</accession>
<feature type="transmembrane region" description="Helical" evidence="6">
    <location>
        <begin position="38"/>
        <end position="57"/>
    </location>
</feature>
<dbReference type="Pfam" id="PF02361">
    <property type="entry name" value="CbiQ"/>
    <property type="match status" value="1"/>
</dbReference>
<dbReference type="PANTHER" id="PTHR34857">
    <property type="entry name" value="SLL0384 PROTEIN"/>
    <property type="match status" value="1"/>
</dbReference>
<dbReference type="InterPro" id="IPR003339">
    <property type="entry name" value="ABC/ECF_trnsptr_transmembrane"/>
</dbReference>
<dbReference type="GO" id="GO:0005886">
    <property type="term" value="C:plasma membrane"/>
    <property type="evidence" value="ECO:0007669"/>
    <property type="project" value="UniProtKB-ARBA"/>
</dbReference>
<keyword evidence="3 6" id="KW-0812">Transmembrane</keyword>
<dbReference type="PANTHER" id="PTHR34857:SF2">
    <property type="entry name" value="SLL0384 PROTEIN"/>
    <property type="match status" value="1"/>
</dbReference>
<comment type="subcellular location">
    <subcellularLocation>
        <location evidence="1">Membrane</location>
        <topology evidence="1">Multi-pass membrane protein</topology>
    </subcellularLocation>
</comment>
<evidence type="ECO:0000256" key="2">
    <source>
        <dbReference type="ARBA" id="ARBA00022475"/>
    </source>
</evidence>
<comment type="caution">
    <text evidence="7">The sequence shown here is derived from an EMBL/GenBank/DDBJ whole genome shotgun (WGS) entry which is preliminary data.</text>
</comment>
<evidence type="ECO:0000256" key="5">
    <source>
        <dbReference type="ARBA" id="ARBA00023136"/>
    </source>
</evidence>
<dbReference type="RefSeq" id="WP_267163856.1">
    <property type="nucleotide sequence ID" value="NZ_CP112972.1"/>
</dbReference>
<evidence type="ECO:0000256" key="6">
    <source>
        <dbReference type="SAM" id="Phobius"/>
    </source>
</evidence>
<dbReference type="Proteomes" id="UP001596445">
    <property type="component" value="Unassembled WGS sequence"/>
</dbReference>
<protein>
    <submittedName>
        <fullName evidence="7">Energy-coupling factor transporter transmembrane component T family protein</fullName>
    </submittedName>
</protein>
<name>A0ABD5VZX9_9EURY</name>
<evidence type="ECO:0000256" key="1">
    <source>
        <dbReference type="ARBA" id="ARBA00004141"/>
    </source>
</evidence>
<feature type="transmembrane region" description="Helical" evidence="6">
    <location>
        <begin position="95"/>
        <end position="113"/>
    </location>
</feature>
<keyword evidence="8" id="KW-1185">Reference proteome</keyword>
<reference evidence="7 8" key="1">
    <citation type="journal article" date="2019" name="Int. J. Syst. Evol. Microbiol.">
        <title>The Global Catalogue of Microorganisms (GCM) 10K type strain sequencing project: providing services to taxonomists for standard genome sequencing and annotation.</title>
        <authorList>
            <consortium name="The Broad Institute Genomics Platform"/>
            <consortium name="The Broad Institute Genome Sequencing Center for Infectious Disease"/>
            <person name="Wu L."/>
            <person name="Ma J."/>
        </authorList>
    </citation>
    <scope>NUCLEOTIDE SEQUENCE [LARGE SCALE GENOMIC DNA]</scope>
    <source>
        <strain evidence="7 8">JCM 30072</strain>
    </source>
</reference>
<proteinExistence type="predicted"/>
<dbReference type="EMBL" id="JBHSZI010000001">
    <property type="protein sequence ID" value="MFC7058049.1"/>
    <property type="molecule type" value="Genomic_DNA"/>
</dbReference>
<feature type="transmembrane region" description="Helical" evidence="6">
    <location>
        <begin position="134"/>
        <end position="152"/>
    </location>
</feature>
<keyword evidence="5 6" id="KW-0472">Membrane</keyword>
<feature type="transmembrane region" description="Helical" evidence="6">
    <location>
        <begin position="64"/>
        <end position="83"/>
    </location>
</feature>
<evidence type="ECO:0000313" key="8">
    <source>
        <dbReference type="Proteomes" id="UP001596445"/>
    </source>
</evidence>
<keyword evidence="4 6" id="KW-1133">Transmembrane helix</keyword>
<sequence length="243" mass="26525">MITYEHGTTLFHRLDPRSKLAAQFGFAFAAVTTTEPPLLVALTLVALGALALAQLSVIRVLRTYWFVLVLLALAPLFASLTFGPPWLALEHVPPSLLAGYQIVLVLFVSAVYVKTTPVRETRAAIQRHVPGKTGQLLGVGVGLVFRFFPVVLGDLRRSRLALRARGGDALSTRKRIQRLSLLTVEQAFSRGERLALALRARCFSWNPTLPALSFRALDYPFVAVGIVLSCWGLLQVLGVSAPV</sequence>
<evidence type="ECO:0000256" key="3">
    <source>
        <dbReference type="ARBA" id="ARBA00022692"/>
    </source>
</evidence>
<dbReference type="InterPro" id="IPR051611">
    <property type="entry name" value="ECF_transporter_component"/>
</dbReference>